<accession>A0A846QLT9</accession>
<dbReference type="Gene3D" id="3.30.70.270">
    <property type="match status" value="1"/>
</dbReference>
<dbReference type="InterPro" id="IPR000160">
    <property type="entry name" value="GGDEF_dom"/>
</dbReference>
<feature type="transmembrane region" description="Helical" evidence="4">
    <location>
        <begin position="86"/>
        <end position="105"/>
    </location>
</feature>
<proteinExistence type="predicted"/>
<keyword evidence="7" id="KW-1185">Reference proteome</keyword>
<dbReference type="AlphaFoldDB" id="A0A846QLT9"/>
<dbReference type="InterPro" id="IPR050469">
    <property type="entry name" value="Diguanylate_Cyclase"/>
</dbReference>
<feature type="transmembrane region" description="Helical" evidence="4">
    <location>
        <begin position="56"/>
        <end position="80"/>
    </location>
</feature>
<dbReference type="GO" id="GO:1902201">
    <property type="term" value="P:negative regulation of bacterial-type flagellum-dependent cell motility"/>
    <property type="evidence" value="ECO:0007669"/>
    <property type="project" value="TreeGrafter"/>
</dbReference>
<dbReference type="EC" id="2.7.7.65" evidence="1"/>
<sequence>MRTLVNVLIFPIACLVGTAVVVAMHPPLPSGVLAVAPYVLAGIGALLCGRFKRSRGVFALAFLVCGFAMMQAFFAAGIGAGALGQIAYPAYAISFPLMLVLLGVLGDRGVFTAWGAVVLAMVSIVGTVTCFAVDGGFGIPSAEGAQAMRVAVAETLHARLLPQWADAWTWLPQPALLAVAVAAAFFIVRGVVRDEPLDAGFAGCVVGVAAGMHVAGRPDFVALFFCAAAGCIVVPLFQDSYRMAFLDELTGLPSRRALVADFRKLGGRYAVAMGDVDHFKKFNDTYGHDVGDEVLRMVASRLARVTGGGAAYRYGGEEFTILFPRGNAQEALPHLDAVRAAIEGSPFAVRSKDRPAKKPKDADAKGKPSRGKGAGASAGKTVSVTISIGLAERTDARQNPEDVLKEADKALYKAKKKGRNQVCAG</sequence>
<dbReference type="SUPFAM" id="SSF55073">
    <property type="entry name" value="Nucleotide cyclase"/>
    <property type="match status" value="1"/>
</dbReference>
<dbReference type="PANTHER" id="PTHR45138:SF9">
    <property type="entry name" value="DIGUANYLATE CYCLASE DGCM-RELATED"/>
    <property type="match status" value="1"/>
</dbReference>
<gene>
    <name evidence="6" type="ORF">GGQ74_001062</name>
</gene>
<dbReference type="Proteomes" id="UP000580856">
    <property type="component" value="Unassembled WGS sequence"/>
</dbReference>
<reference evidence="6 7" key="1">
    <citation type="submission" date="2020-03" db="EMBL/GenBank/DDBJ databases">
        <title>Genomic Encyclopedia of Type Strains, Phase IV (KMG-IV): sequencing the most valuable type-strain genomes for metagenomic binning, comparative biology and taxonomic classification.</title>
        <authorList>
            <person name="Goeker M."/>
        </authorList>
    </citation>
    <scope>NUCLEOTIDE SEQUENCE [LARGE SCALE GENOMIC DNA]</scope>
    <source>
        <strain evidence="6 7">DSM 24233</strain>
    </source>
</reference>
<dbReference type="PROSITE" id="PS50887">
    <property type="entry name" value="GGDEF"/>
    <property type="match status" value="1"/>
</dbReference>
<keyword evidence="4" id="KW-1133">Transmembrane helix</keyword>
<feature type="domain" description="GGDEF" evidence="5">
    <location>
        <begin position="267"/>
        <end position="425"/>
    </location>
</feature>
<dbReference type="GO" id="GO:0043709">
    <property type="term" value="P:cell adhesion involved in single-species biofilm formation"/>
    <property type="evidence" value="ECO:0007669"/>
    <property type="project" value="TreeGrafter"/>
</dbReference>
<dbReference type="Pfam" id="PF00990">
    <property type="entry name" value="GGDEF"/>
    <property type="match status" value="2"/>
</dbReference>
<dbReference type="InterPro" id="IPR043128">
    <property type="entry name" value="Rev_trsase/Diguanyl_cyclase"/>
</dbReference>
<dbReference type="GO" id="GO:0052621">
    <property type="term" value="F:diguanylate cyclase activity"/>
    <property type="evidence" value="ECO:0007669"/>
    <property type="project" value="UniProtKB-EC"/>
</dbReference>
<keyword evidence="4" id="KW-0812">Transmembrane</keyword>
<protein>
    <recommendedName>
        <fullName evidence="1">diguanylate cyclase</fullName>
        <ecNumber evidence="1">2.7.7.65</ecNumber>
    </recommendedName>
</protein>
<evidence type="ECO:0000259" key="5">
    <source>
        <dbReference type="PROSITE" id="PS50887"/>
    </source>
</evidence>
<dbReference type="PANTHER" id="PTHR45138">
    <property type="entry name" value="REGULATORY COMPONENTS OF SENSORY TRANSDUCTION SYSTEM"/>
    <property type="match status" value="1"/>
</dbReference>
<feature type="region of interest" description="Disordered" evidence="3">
    <location>
        <begin position="348"/>
        <end position="380"/>
    </location>
</feature>
<feature type="transmembrane region" description="Helical" evidence="4">
    <location>
        <begin position="117"/>
        <end position="139"/>
    </location>
</feature>
<dbReference type="CDD" id="cd01949">
    <property type="entry name" value="GGDEF"/>
    <property type="match status" value="1"/>
</dbReference>
<dbReference type="SMART" id="SM00267">
    <property type="entry name" value="GGDEF"/>
    <property type="match status" value="1"/>
</dbReference>
<evidence type="ECO:0000313" key="6">
    <source>
        <dbReference type="EMBL" id="NJB67422.1"/>
    </source>
</evidence>
<organism evidence="6 7">
    <name type="scientific">Desulfobaculum xiamenense</name>
    <dbReference type="NCBI Taxonomy" id="995050"/>
    <lineage>
        <taxon>Bacteria</taxon>
        <taxon>Pseudomonadati</taxon>
        <taxon>Thermodesulfobacteriota</taxon>
        <taxon>Desulfovibrionia</taxon>
        <taxon>Desulfovibrionales</taxon>
        <taxon>Desulfovibrionaceae</taxon>
        <taxon>Desulfobaculum</taxon>
    </lineage>
</organism>
<comment type="catalytic activity">
    <reaction evidence="2">
        <text>2 GTP = 3',3'-c-di-GMP + 2 diphosphate</text>
        <dbReference type="Rhea" id="RHEA:24898"/>
        <dbReference type="ChEBI" id="CHEBI:33019"/>
        <dbReference type="ChEBI" id="CHEBI:37565"/>
        <dbReference type="ChEBI" id="CHEBI:58805"/>
        <dbReference type="EC" id="2.7.7.65"/>
    </reaction>
</comment>
<evidence type="ECO:0000256" key="3">
    <source>
        <dbReference type="SAM" id="MobiDB-lite"/>
    </source>
</evidence>
<comment type="caution">
    <text evidence="6">The sequence shown here is derived from an EMBL/GenBank/DDBJ whole genome shotgun (WGS) entry which is preliminary data.</text>
</comment>
<evidence type="ECO:0000256" key="2">
    <source>
        <dbReference type="ARBA" id="ARBA00034247"/>
    </source>
</evidence>
<dbReference type="InterPro" id="IPR029787">
    <property type="entry name" value="Nucleotide_cyclase"/>
</dbReference>
<feature type="transmembrane region" description="Helical" evidence="4">
    <location>
        <begin position="197"/>
        <end position="214"/>
    </location>
</feature>
<name>A0A846QLT9_9BACT</name>
<keyword evidence="4" id="KW-0472">Membrane</keyword>
<evidence type="ECO:0000256" key="4">
    <source>
        <dbReference type="SAM" id="Phobius"/>
    </source>
</evidence>
<feature type="transmembrane region" description="Helical" evidence="4">
    <location>
        <begin position="7"/>
        <end position="25"/>
    </location>
</feature>
<evidence type="ECO:0000256" key="1">
    <source>
        <dbReference type="ARBA" id="ARBA00012528"/>
    </source>
</evidence>
<evidence type="ECO:0000313" key="7">
    <source>
        <dbReference type="Proteomes" id="UP000580856"/>
    </source>
</evidence>
<feature type="transmembrane region" description="Helical" evidence="4">
    <location>
        <begin position="31"/>
        <end position="49"/>
    </location>
</feature>
<feature type="transmembrane region" description="Helical" evidence="4">
    <location>
        <begin position="220"/>
        <end position="237"/>
    </location>
</feature>
<dbReference type="RefSeq" id="WP_209280071.1">
    <property type="nucleotide sequence ID" value="NZ_JAATJA010000001.1"/>
</dbReference>
<dbReference type="GO" id="GO:0005886">
    <property type="term" value="C:plasma membrane"/>
    <property type="evidence" value="ECO:0007669"/>
    <property type="project" value="TreeGrafter"/>
</dbReference>
<feature type="compositionally biased region" description="Basic and acidic residues" evidence="3">
    <location>
        <begin position="350"/>
        <end position="366"/>
    </location>
</feature>
<dbReference type="NCBIfam" id="TIGR00254">
    <property type="entry name" value="GGDEF"/>
    <property type="match status" value="1"/>
</dbReference>
<feature type="transmembrane region" description="Helical" evidence="4">
    <location>
        <begin position="170"/>
        <end position="188"/>
    </location>
</feature>
<dbReference type="EMBL" id="JAATJA010000001">
    <property type="protein sequence ID" value="NJB67422.1"/>
    <property type="molecule type" value="Genomic_DNA"/>
</dbReference>